<evidence type="ECO:0000259" key="4">
    <source>
        <dbReference type="PROSITE" id="PS50977"/>
    </source>
</evidence>
<feature type="domain" description="HTH tetR-type" evidence="4">
    <location>
        <begin position="38"/>
        <end position="98"/>
    </location>
</feature>
<evidence type="ECO:0000313" key="5">
    <source>
        <dbReference type="EMBL" id="GGA91645.1"/>
    </source>
</evidence>
<dbReference type="InterPro" id="IPR001647">
    <property type="entry name" value="HTH_TetR"/>
</dbReference>
<gene>
    <name evidence="5" type="ORF">GCM10011496_10720</name>
</gene>
<dbReference type="Proteomes" id="UP000620596">
    <property type="component" value="Unassembled WGS sequence"/>
</dbReference>
<dbReference type="SUPFAM" id="SSF46689">
    <property type="entry name" value="Homeodomain-like"/>
    <property type="match status" value="1"/>
</dbReference>
<dbReference type="AlphaFoldDB" id="A0A916SB30"/>
<evidence type="ECO:0000313" key="6">
    <source>
        <dbReference type="Proteomes" id="UP000620596"/>
    </source>
</evidence>
<dbReference type="Pfam" id="PF00440">
    <property type="entry name" value="TetR_N"/>
    <property type="match status" value="1"/>
</dbReference>
<dbReference type="SUPFAM" id="SSF48498">
    <property type="entry name" value="Tetracyclin repressor-like, C-terminal domain"/>
    <property type="match status" value="1"/>
</dbReference>
<feature type="compositionally biased region" description="Low complexity" evidence="3">
    <location>
        <begin position="7"/>
        <end position="27"/>
    </location>
</feature>
<dbReference type="EMBL" id="BMIG01000003">
    <property type="protein sequence ID" value="GGA91645.1"/>
    <property type="molecule type" value="Genomic_DNA"/>
</dbReference>
<dbReference type="GO" id="GO:0003677">
    <property type="term" value="F:DNA binding"/>
    <property type="evidence" value="ECO:0007669"/>
    <property type="project" value="UniProtKB-UniRule"/>
</dbReference>
<dbReference type="InterPro" id="IPR036271">
    <property type="entry name" value="Tet_transcr_reg_TetR-rel_C_sf"/>
</dbReference>
<evidence type="ECO:0000256" key="3">
    <source>
        <dbReference type="SAM" id="MobiDB-lite"/>
    </source>
</evidence>
<sequence>MTAKPVSTAKTAKPARTRTPAARLASAKRPGVREQAAQTTRDNILRAATKVFARYGYEGGSVEKISQSAKSFDRMIYYYFGSKEGLFIEVLEDMYRRMNDAELELTLDLAQPVESLKDVINFVVTYYSKNPEFITLLNTENLHRGKHISKSARARDYSSPAIAIIRQLLESGASQGVFRADVSARNVYLLIAATGYFYISNRHTLSAFLGEDLQTPEALAQWQAFIISTVLRTVMLNP</sequence>
<dbReference type="RefSeq" id="WP_188707321.1">
    <property type="nucleotide sequence ID" value="NZ_BMIG01000003.1"/>
</dbReference>
<dbReference type="InterPro" id="IPR009057">
    <property type="entry name" value="Homeodomain-like_sf"/>
</dbReference>
<organism evidence="5 6">
    <name type="scientific">Polaromonas eurypsychrophila</name>
    <dbReference type="NCBI Taxonomy" id="1614635"/>
    <lineage>
        <taxon>Bacteria</taxon>
        <taxon>Pseudomonadati</taxon>
        <taxon>Pseudomonadota</taxon>
        <taxon>Betaproteobacteria</taxon>
        <taxon>Burkholderiales</taxon>
        <taxon>Comamonadaceae</taxon>
        <taxon>Polaromonas</taxon>
    </lineage>
</organism>
<dbReference type="PRINTS" id="PR00455">
    <property type="entry name" value="HTHTETR"/>
</dbReference>
<dbReference type="InterPro" id="IPR041474">
    <property type="entry name" value="NicS_C"/>
</dbReference>
<proteinExistence type="predicted"/>
<dbReference type="PROSITE" id="PS50977">
    <property type="entry name" value="HTH_TETR_2"/>
    <property type="match status" value="1"/>
</dbReference>
<keyword evidence="6" id="KW-1185">Reference proteome</keyword>
<evidence type="ECO:0000256" key="1">
    <source>
        <dbReference type="ARBA" id="ARBA00023125"/>
    </source>
</evidence>
<protein>
    <submittedName>
        <fullName evidence="5">TetR family transcriptional regulator</fullName>
    </submittedName>
</protein>
<dbReference type="InterPro" id="IPR050109">
    <property type="entry name" value="HTH-type_TetR-like_transc_reg"/>
</dbReference>
<dbReference type="PANTHER" id="PTHR30328">
    <property type="entry name" value="TRANSCRIPTIONAL REPRESSOR"/>
    <property type="match status" value="1"/>
</dbReference>
<keyword evidence="1 2" id="KW-0238">DNA-binding</keyword>
<feature type="region of interest" description="Disordered" evidence="3">
    <location>
        <begin position="1"/>
        <end position="39"/>
    </location>
</feature>
<reference evidence="5" key="1">
    <citation type="journal article" date="2014" name="Int. J. Syst. Evol. Microbiol.">
        <title>Complete genome sequence of Corynebacterium casei LMG S-19264T (=DSM 44701T), isolated from a smear-ripened cheese.</title>
        <authorList>
            <consortium name="US DOE Joint Genome Institute (JGI-PGF)"/>
            <person name="Walter F."/>
            <person name="Albersmeier A."/>
            <person name="Kalinowski J."/>
            <person name="Ruckert C."/>
        </authorList>
    </citation>
    <scope>NUCLEOTIDE SEQUENCE</scope>
    <source>
        <strain evidence="5">CGMCC 1.15322</strain>
    </source>
</reference>
<dbReference type="Gene3D" id="1.10.357.10">
    <property type="entry name" value="Tetracycline Repressor, domain 2"/>
    <property type="match status" value="1"/>
</dbReference>
<feature type="DNA-binding region" description="H-T-H motif" evidence="2">
    <location>
        <begin position="61"/>
        <end position="80"/>
    </location>
</feature>
<dbReference type="Pfam" id="PF17938">
    <property type="entry name" value="TetR_C_29"/>
    <property type="match status" value="1"/>
</dbReference>
<dbReference type="PANTHER" id="PTHR30328:SF54">
    <property type="entry name" value="HTH-TYPE TRANSCRIPTIONAL REPRESSOR SCO4008"/>
    <property type="match status" value="1"/>
</dbReference>
<evidence type="ECO:0000256" key="2">
    <source>
        <dbReference type="PROSITE-ProRule" id="PRU00335"/>
    </source>
</evidence>
<comment type="caution">
    <text evidence="5">The sequence shown here is derived from an EMBL/GenBank/DDBJ whole genome shotgun (WGS) entry which is preliminary data.</text>
</comment>
<accession>A0A916SB30</accession>
<reference evidence="5" key="2">
    <citation type="submission" date="2020-09" db="EMBL/GenBank/DDBJ databases">
        <authorList>
            <person name="Sun Q."/>
            <person name="Zhou Y."/>
        </authorList>
    </citation>
    <scope>NUCLEOTIDE SEQUENCE</scope>
    <source>
        <strain evidence="5">CGMCC 1.15322</strain>
    </source>
</reference>
<name>A0A916SB30_9BURK</name>